<dbReference type="InterPro" id="IPR004014">
    <property type="entry name" value="ATPase_P-typ_cation-transptr_N"/>
</dbReference>
<dbReference type="InterPro" id="IPR059000">
    <property type="entry name" value="ATPase_P-type_domA"/>
</dbReference>
<dbReference type="SUPFAM" id="SSF81665">
    <property type="entry name" value="Calcium ATPase, transmembrane domain M"/>
    <property type="match status" value="1"/>
</dbReference>
<evidence type="ECO:0000313" key="5">
    <source>
        <dbReference type="EMBL" id="KAF5791582.1"/>
    </source>
</evidence>
<dbReference type="Gene3D" id="2.70.150.10">
    <property type="entry name" value="Calcium-transporting ATPase, cytoplasmic transduction domain A"/>
    <property type="match status" value="1"/>
</dbReference>
<dbReference type="Pfam" id="PF00690">
    <property type="entry name" value="Cation_ATPase_N"/>
    <property type="match status" value="1"/>
</dbReference>
<name>A0A251T4H1_HELAN</name>
<dbReference type="PANTHER" id="PTHR24093">
    <property type="entry name" value="CATION TRANSPORTING ATPASE"/>
    <property type="match status" value="1"/>
</dbReference>
<evidence type="ECO:0000313" key="6">
    <source>
        <dbReference type="EMBL" id="OTG05396.1"/>
    </source>
</evidence>
<dbReference type="Gene3D" id="1.20.1110.10">
    <property type="entry name" value="Calcium-transporting ATPase, transmembrane domain"/>
    <property type="match status" value="1"/>
</dbReference>
<feature type="domain" description="Calcium-transporting P-type ATPase N-terminal autoinhibitory" evidence="4">
    <location>
        <begin position="14"/>
        <end position="45"/>
    </location>
</feature>
<reference evidence="6" key="2">
    <citation type="submission" date="2017-02" db="EMBL/GenBank/DDBJ databases">
        <title>Sunflower complete genome.</title>
        <authorList>
            <person name="Langlade N."/>
            <person name="Munos S."/>
        </authorList>
    </citation>
    <scope>NUCLEOTIDE SEQUENCE [LARGE SCALE GENOMIC DNA]</scope>
    <source>
        <tissue evidence="6">Leaves</tissue>
    </source>
</reference>
<dbReference type="GO" id="GO:0005516">
    <property type="term" value="F:calmodulin binding"/>
    <property type="evidence" value="ECO:0007669"/>
    <property type="project" value="InterPro"/>
</dbReference>
<dbReference type="InParanoid" id="A0A251T4H1"/>
<reference evidence="5" key="3">
    <citation type="submission" date="2020-06" db="EMBL/GenBank/DDBJ databases">
        <title>Helianthus annuus Genome sequencing and assembly Release 2.</title>
        <authorList>
            <person name="Gouzy J."/>
            <person name="Langlade N."/>
            <person name="Munos S."/>
        </authorList>
    </citation>
    <scope>NUCLEOTIDE SEQUENCE</scope>
    <source>
        <tissue evidence="5">Leaves</tissue>
    </source>
</reference>
<dbReference type="OMA" id="WRDMCER"/>
<feature type="domain" description="Cation-transporting P-type ATPase N-terminal" evidence="3">
    <location>
        <begin position="118"/>
        <end position="186"/>
    </location>
</feature>
<dbReference type="InterPro" id="IPR023298">
    <property type="entry name" value="ATPase_P-typ_TM_dom_sf"/>
</dbReference>
<dbReference type="PANTHER" id="PTHR24093:SF481">
    <property type="entry name" value="CALCIUM-TRANSPORTING ATPASE"/>
    <property type="match status" value="1"/>
</dbReference>
<feature type="domain" description="P-type ATPase A" evidence="2">
    <location>
        <begin position="233"/>
        <end position="331"/>
    </location>
</feature>
<dbReference type="Pfam" id="PF12515">
    <property type="entry name" value="CaATP_NAI"/>
    <property type="match status" value="1"/>
</dbReference>
<protein>
    <submittedName>
        <fullName evidence="5">Calcium-transporting ATPase</fullName>
    </submittedName>
    <submittedName>
        <fullName evidence="6">Putative P-type ATPase, subfamily IIA, PMR1-type</fullName>
    </submittedName>
</protein>
<evidence type="ECO:0000259" key="3">
    <source>
        <dbReference type="Pfam" id="PF00690"/>
    </source>
</evidence>
<accession>A0A251T4H1</accession>
<dbReference type="SUPFAM" id="SSF81653">
    <property type="entry name" value="Calcium ATPase, transduction domain A"/>
    <property type="match status" value="1"/>
</dbReference>
<dbReference type="Proteomes" id="UP000215914">
    <property type="component" value="Chromosome 12"/>
</dbReference>
<evidence type="ECO:0000313" key="7">
    <source>
        <dbReference type="Proteomes" id="UP000215914"/>
    </source>
</evidence>
<keyword evidence="1" id="KW-0460">Magnesium</keyword>
<dbReference type="InterPro" id="IPR008250">
    <property type="entry name" value="ATPase_P-typ_transduc_dom_A_sf"/>
</dbReference>
<organism evidence="6 7">
    <name type="scientific">Helianthus annuus</name>
    <name type="common">Common sunflower</name>
    <dbReference type="NCBI Taxonomy" id="4232"/>
    <lineage>
        <taxon>Eukaryota</taxon>
        <taxon>Viridiplantae</taxon>
        <taxon>Streptophyta</taxon>
        <taxon>Embryophyta</taxon>
        <taxon>Tracheophyta</taxon>
        <taxon>Spermatophyta</taxon>
        <taxon>Magnoliopsida</taxon>
        <taxon>eudicotyledons</taxon>
        <taxon>Gunneridae</taxon>
        <taxon>Pentapetalae</taxon>
        <taxon>asterids</taxon>
        <taxon>campanulids</taxon>
        <taxon>Asterales</taxon>
        <taxon>Asteraceae</taxon>
        <taxon>Asteroideae</taxon>
        <taxon>Heliantheae alliance</taxon>
        <taxon>Heliantheae</taxon>
        <taxon>Helianthus</taxon>
    </lineage>
</organism>
<dbReference type="OrthoDB" id="116380at2759"/>
<keyword evidence="7" id="KW-1185">Reference proteome</keyword>
<dbReference type="InterPro" id="IPR024750">
    <property type="entry name" value="Ca_ATPase_N_dom"/>
</dbReference>
<dbReference type="Gene3D" id="1.20.5.170">
    <property type="match status" value="1"/>
</dbReference>
<dbReference type="EMBL" id="MNCJ02000324">
    <property type="protein sequence ID" value="KAF5791582.1"/>
    <property type="molecule type" value="Genomic_DNA"/>
</dbReference>
<dbReference type="EMBL" id="CM007901">
    <property type="protein sequence ID" value="OTG05396.1"/>
    <property type="molecule type" value="Genomic_DNA"/>
</dbReference>
<evidence type="ECO:0000259" key="4">
    <source>
        <dbReference type="Pfam" id="PF12515"/>
    </source>
</evidence>
<proteinExistence type="predicted"/>
<dbReference type="Pfam" id="PF00122">
    <property type="entry name" value="E1-E2_ATPase"/>
    <property type="match status" value="1"/>
</dbReference>
<evidence type="ECO:0000259" key="2">
    <source>
        <dbReference type="Pfam" id="PF00122"/>
    </source>
</evidence>
<dbReference type="AlphaFoldDB" id="A0A251T4H1"/>
<gene>
    <name evidence="6" type="ORF">HannXRQ_Chr12g0373091</name>
    <name evidence="5" type="ORF">HanXRQr2_Chr09g0396431</name>
</gene>
<dbReference type="STRING" id="4232.A0A251T4H1"/>
<sequence length="369" mass="40680">MEDYLNIEKSGEMNPKHSSKVLQKWRDMCERVKNPKRRFRLTANDQKHHEAAAMPSTNQKLRVAVLVSKVAFHLLNGVEASSHMMVPEEFKASGFGISADDAGSIVEGRNPEKLTLHGGIEGLAAKLKTCTTNGIAMDDDKDLTCRQKLFGTNELFTEREQRSFWVFVFEALQDMTIMVLTVCALVGIATEGWPTGAHDGLGLVASILLVVFVTATSDYRRQSLQFRNLDKEKKSIQVTRNGYRQKLSIYELLPGDIVHLAIGDQVPADGLFLSGFGVLVDDSSSTRESELVEVNTKNRYLLSGSKVKDGSCKMLVVAVGMRTQRGKLMAALTEGGIDETSLQVKLKRVATIIGKIGIVFALVKFAVRS</sequence>
<dbReference type="Gramene" id="mRNA:HanXRQr2_Chr09g0396431">
    <property type="protein sequence ID" value="mRNA:HanXRQr2_Chr09g0396431"/>
    <property type="gene ID" value="HanXRQr2_Chr09g0396431"/>
</dbReference>
<reference evidence="5 7" key="1">
    <citation type="journal article" date="2017" name="Nature">
        <title>The sunflower genome provides insights into oil metabolism, flowering and Asterid evolution.</title>
        <authorList>
            <person name="Badouin H."/>
            <person name="Gouzy J."/>
            <person name="Grassa C.J."/>
            <person name="Murat F."/>
            <person name="Staton S.E."/>
            <person name="Cottret L."/>
            <person name="Lelandais-Briere C."/>
            <person name="Owens G.L."/>
            <person name="Carrere S."/>
            <person name="Mayjonade B."/>
            <person name="Legrand L."/>
            <person name="Gill N."/>
            <person name="Kane N.C."/>
            <person name="Bowers J.E."/>
            <person name="Hubner S."/>
            <person name="Bellec A."/>
            <person name="Berard A."/>
            <person name="Berges H."/>
            <person name="Blanchet N."/>
            <person name="Boniface M.C."/>
            <person name="Brunel D."/>
            <person name="Catrice O."/>
            <person name="Chaidir N."/>
            <person name="Claudel C."/>
            <person name="Donnadieu C."/>
            <person name="Faraut T."/>
            <person name="Fievet G."/>
            <person name="Helmstetter N."/>
            <person name="King M."/>
            <person name="Knapp S.J."/>
            <person name="Lai Z."/>
            <person name="Le Paslier M.C."/>
            <person name="Lippi Y."/>
            <person name="Lorenzon L."/>
            <person name="Mandel J.R."/>
            <person name="Marage G."/>
            <person name="Marchand G."/>
            <person name="Marquand E."/>
            <person name="Bret-Mestries E."/>
            <person name="Morien E."/>
            <person name="Nambeesan S."/>
            <person name="Nguyen T."/>
            <person name="Pegot-Espagnet P."/>
            <person name="Pouilly N."/>
            <person name="Raftis F."/>
            <person name="Sallet E."/>
            <person name="Schiex T."/>
            <person name="Thomas J."/>
            <person name="Vandecasteele C."/>
            <person name="Vares D."/>
            <person name="Vear F."/>
            <person name="Vautrin S."/>
            <person name="Crespi M."/>
            <person name="Mangin B."/>
            <person name="Burke J.M."/>
            <person name="Salse J."/>
            <person name="Munos S."/>
            <person name="Vincourt P."/>
            <person name="Rieseberg L.H."/>
            <person name="Langlade N.B."/>
        </authorList>
    </citation>
    <scope>NUCLEOTIDE SEQUENCE [LARGE SCALE GENOMIC DNA]</scope>
    <source>
        <strain evidence="7">cv. SF193</strain>
        <tissue evidence="5">Leaves</tissue>
    </source>
</reference>
<evidence type="ECO:0000256" key="1">
    <source>
        <dbReference type="ARBA" id="ARBA00022842"/>
    </source>
</evidence>